<dbReference type="EMBL" id="SAYA01000001">
    <property type="protein sequence ID" value="TXJ28397.1"/>
    <property type="molecule type" value="Genomic_DNA"/>
</dbReference>
<evidence type="ECO:0008006" key="5">
    <source>
        <dbReference type="Google" id="ProtNLM"/>
    </source>
</evidence>
<evidence type="ECO:0000313" key="2">
    <source>
        <dbReference type="EMBL" id="TXJ34312.1"/>
    </source>
</evidence>
<dbReference type="Proteomes" id="UP000322659">
    <property type="component" value="Unassembled WGS sequence"/>
</dbReference>
<dbReference type="PROSITE" id="PS51257">
    <property type="entry name" value="PROKAR_LIPOPROTEIN"/>
    <property type="match status" value="1"/>
</dbReference>
<evidence type="ECO:0000313" key="4">
    <source>
        <dbReference type="Proteomes" id="UP000324336"/>
    </source>
</evidence>
<sequence>MKEQTKKFYLSIILSLIALFLISCDNKNKTGEEEVKKKEERTLSYYAGNWWGKAPGATAETNIFTINTDGSLTIKGEGSNPDMPIPSSSVTRVSDTHYTASHSDGSDSVNFTFIFNSDTQGKYTMELGGQSATVDITKK</sequence>
<reference evidence="3 4" key="1">
    <citation type="journal article" date="1992" name="Lakartidningen">
        <title>[Penicillin V and not amoxicillin is the first choice preparation in acute otitis].</title>
        <authorList>
            <person name="Kamme C."/>
            <person name="Lundgren K."/>
            <person name="Prellner K."/>
        </authorList>
    </citation>
    <scope>NUCLEOTIDE SEQUENCE [LARGE SCALE GENOMIC DNA]</scope>
    <source>
        <strain evidence="1 4">PC4597II</strain>
        <strain evidence="2 3">PC5099IV</strain>
    </source>
</reference>
<name>A0AB38Q371_9SPIR</name>
<organism evidence="1 4">
    <name type="scientific">Brachyspira aalborgi</name>
    <dbReference type="NCBI Taxonomy" id="29522"/>
    <lineage>
        <taxon>Bacteria</taxon>
        <taxon>Pseudomonadati</taxon>
        <taxon>Spirochaetota</taxon>
        <taxon>Spirochaetia</taxon>
        <taxon>Brachyspirales</taxon>
        <taxon>Brachyspiraceae</taxon>
        <taxon>Brachyspira</taxon>
    </lineage>
</organism>
<accession>A0AB38Q371</accession>
<evidence type="ECO:0000313" key="1">
    <source>
        <dbReference type="EMBL" id="TXJ28397.1"/>
    </source>
</evidence>
<dbReference type="AlphaFoldDB" id="A0AB38Q371"/>
<reference evidence="1" key="2">
    <citation type="submission" date="2019-01" db="EMBL/GenBank/DDBJ databases">
        <authorList>
            <person name="Thorell K."/>
        </authorList>
    </citation>
    <scope>NUCLEOTIDE SEQUENCE</scope>
    <source>
        <strain evidence="1">PC4597II</strain>
        <strain evidence="2">PC5099IV</strain>
    </source>
</reference>
<gene>
    <name evidence="2" type="ORF">EPJ71_00125</name>
    <name evidence="1" type="ORF">EPJ73_00095</name>
</gene>
<evidence type="ECO:0000313" key="3">
    <source>
        <dbReference type="Proteomes" id="UP000322659"/>
    </source>
</evidence>
<protein>
    <recommendedName>
        <fullName evidence="5">Lipoprotein</fullName>
    </recommendedName>
</protein>
<dbReference type="EMBL" id="SAXZ01000001">
    <property type="protein sequence ID" value="TXJ34312.1"/>
    <property type="molecule type" value="Genomic_DNA"/>
</dbReference>
<proteinExistence type="predicted"/>
<dbReference type="Proteomes" id="UP000324336">
    <property type="component" value="Unassembled WGS sequence"/>
</dbReference>
<dbReference type="RefSeq" id="WP_147735120.1">
    <property type="nucleotide sequence ID" value="NZ_SAXZ01000001.1"/>
</dbReference>
<comment type="caution">
    <text evidence="1">The sequence shown here is derived from an EMBL/GenBank/DDBJ whole genome shotgun (WGS) entry which is preliminary data.</text>
</comment>
<keyword evidence="3" id="KW-1185">Reference proteome</keyword>